<dbReference type="EMBL" id="GBRH01254167">
    <property type="protein sequence ID" value="JAD43728.1"/>
    <property type="molecule type" value="Transcribed_RNA"/>
</dbReference>
<proteinExistence type="predicted"/>
<sequence>MRKDAEETKFCHARRSPRRDWRQIRENL</sequence>
<reference evidence="1" key="2">
    <citation type="journal article" date="2015" name="Data Brief">
        <title>Shoot transcriptome of the giant reed, Arundo donax.</title>
        <authorList>
            <person name="Barrero R.A."/>
            <person name="Guerrero F.D."/>
            <person name="Moolhuijzen P."/>
            <person name="Goolsby J.A."/>
            <person name="Tidwell J."/>
            <person name="Bellgard S.E."/>
            <person name="Bellgard M.I."/>
        </authorList>
    </citation>
    <scope>NUCLEOTIDE SEQUENCE</scope>
    <source>
        <tissue evidence="1">Shoot tissue taken approximately 20 cm above the soil surface</tissue>
    </source>
</reference>
<evidence type="ECO:0000313" key="1">
    <source>
        <dbReference type="EMBL" id="JAD43728.1"/>
    </source>
</evidence>
<name>A0A0A9A1B3_ARUDO</name>
<accession>A0A0A9A1B3</accession>
<organism evidence="1">
    <name type="scientific">Arundo donax</name>
    <name type="common">Giant reed</name>
    <name type="synonym">Donax arundinaceus</name>
    <dbReference type="NCBI Taxonomy" id="35708"/>
    <lineage>
        <taxon>Eukaryota</taxon>
        <taxon>Viridiplantae</taxon>
        <taxon>Streptophyta</taxon>
        <taxon>Embryophyta</taxon>
        <taxon>Tracheophyta</taxon>
        <taxon>Spermatophyta</taxon>
        <taxon>Magnoliopsida</taxon>
        <taxon>Liliopsida</taxon>
        <taxon>Poales</taxon>
        <taxon>Poaceae</taxon>
        <taxon>PACMAD clade</taxon>
        <taxon>Arundinoideae</taxon>
        <taxon>Arundineae</taxon>
        <taxon>Arundo</taxon>
    </lineage>
</organism>
<protein>
    <submittedName>
        <fullName evidence="1">Uncharacterized protein</fullName>
    </submittedName>
</protein>
<reference evidence="1" key="1">
    <citation type="submission" date="2014-09" db="EMBL/GenBank/DDBJ databases">
        <authorList>
            <person name="Magalhaes I.L.F."/>
            <person name="Oliveira U."/>
            <person name="Santos F.R."/>
            <person name="Vidigal T.H.D.A."/>
            <person name="Brescovit A.D."/>
            <person name="Santos A.J."/>
        </authorList>
    </citation>
    <scope>NUCLEOTIDE SEQUENCE</scope>
    <source>
        <tissue evidence="1">Shoot tissue taken approximately 20 cm above the soil surface</tissue>
    </source>
</reference>
<dbReference type="AlphaFoldDB" id="A0A0A9A1B3"/>